<dbReference type="Proteomes" id="UP000521358">
    <property type="component" value="Unassembled WGS sequence"/>
</dbReference>
<name>A0A7X6I4E4_9ENTE</name>
<keyword evidence="1" id="KW-1133">Transmembrane helix</keyword>
<dbReference type="PANTHER" id="PTHR30383">
    <property type="entry name" value="THIOESTERASE 1/PROTEASE 1/LYSOPHOSPHOLIPASE L1"/>
    <property type="match status" value="1"/>
</dbReference>
<sequence length="275" mass="31012">MVKKCLRKNKYIVTSVIGVFLLSLFVVELFINKNEAEDYVETNNQETNISSMNDMSILTLGDFITWLDGNKVSGVESIVGYQQVLRETGATVFSYGVYGGTYSQKPNSSGKIKSIYQEIVINKTVNFSNLDTIILFGGTNDIGMNMPLGSIDSQDSYTTLGAINLIIDYLRLNNPNADLILCNPIYSARENRLPAVMEQFISDLEKLSEKKNVYFVDMYNDLEIYESSANVLLYDGLHPNNFGMEIIGNKIKESIDEVIRMKILDRKLVELENIN</sequence>
<dbReference type="AlphaFoldDB" id="A0A7X6I4E4"/>
<proteinExistence type="predicted"/>
<keyword evidence="1" id="KW-0812">Transmembrane</keyword>
<dbReference type="EMBL" id="JAAVMB010000015">
    <property type="protein sequence ID" value="NKC68829.1"/>
    <property type="molecule type" value="Genomic_DNA"/>
</dbReference>
<accession>A0A7X6I4E4</accession>
<evidence type="ECO:0000259" key="2">
    <source>
        <dbReference type="Pfam" id="PF13472"/>
    </source>
</evidence>
<protein>
    <submittedName>
        <fullName evidence="3">SGNH/GDSL hydrolase family protein</fullName>
    </submittedName>
</protein>
<dbReference type="Pfam" id="PF13472">
    <property type="entry name" value="Lipase_GDSL_2"/>
    <property type="match status" value="1"/>
</dbReference>
<keyword evidence="1" id="KW-0472">Membrane</keyword>
<dbReference type="Gene3D" id="3.40.50.1110">
    <property type="entry name" value="SGNH hydrolase"/>
    <property type="match status" value="1"/>
</dbReference>
<feature type="domain" description="SGNH hydrolase-type esterase" evidence="2">
    <location>
        <begin position="60"/>
        <end position="245"/>
    </location>
</feature>
<dbReference type="InterPro" id="IPR013830">
    <property type="entry name" value="SGNH_hydro"/>
</dbReference>
<comment type="caution">
    <text evidence="3">The sequence shown here is derived from an EMBL/GenBank/DDBJ whole genome shotgun (WGS) entry which is preliminary data.</text>
</comment>
<dbReference type="InterPro" id="IPR036514">
    <property type="entry name" value="SGNH_hydro_sf"/>
</dbReference>
<evidence type="ECO:0000256" key="1">
    <source>
        <dbReference type="SAM" id="Phobius"/>
    </source>
</evidence>
<feature type="transmembrane region" description="Helical" evidence="1">
    <location>
        <begin position="12"/>
        <end position="31"/>
    </location>
</feature>
<evidence type="ECO:0000313" key="4">
    <source>
        <dbReference type="Proteomes" id="UP000521358"/>
    </source>
</evidence>
<dbReference type="SUPFAM" id="SSF52266">
    <property type="entry name" value="SGNH hydrolase"/>
    <property type="match status" value="1"/>
</dbReference>
<dbReference type="RefSeq" id="WP_167807928.1">
    <property type="nucleotide sequence ID" value="NZ_JAAVMB010000015.1"/>
</dbReference>
<evidence type="ECO:0000313" key="3">
    <source>
        <dbReference type="EMBL" id="NKC68829.1"/>
    </source>
</evidence>
<dbReference type="GO" id="GO:0016787">
    <property type="term" value="F:hydrolase activity"/>
    <property type="evidence" value="ECO:0007669"/>
    <property type="project" value="UniProtKB-KW"/>
</dbReference>
<dbReference type="CDD" id="cd00229">
    <property type="entry name" value="SGNH_hydrolase"/>
    <property type="match status" value="1"/>
</dbReference>
<keyword evidence="3" id="KW-0378">Hydrolase</keyword>
<reference evidence="3 4" key="1">
    <citation type="submission" date="2020-03" db="EMBL/GenBank/DDBJ databases">
        <title>Bacterial samples isolated from urine from healthy bovine heifers (Gyr breed).</title>
        <authorList>
            <person name="Giannattasio-Ferraz S."/>
            <person name="Maskeri L."/>
            <person name="Penido A."/>
            <person name="Barbosa-Stancioli E.F."/>
            <person name="Putonti C."/>
        </authorList>
    </citation>
    <scope>NUCLEOTIDE SEQUENCE [LARGE SCALE GENOMIC DNA]</scope>
    <source>
        <strain evidence="3 4">UFMG-H7</strain>
    </source>
</reference>
<organism evidence="3 4">
    <name type="scientific">Vagococcus fluvialis</name>
    <dbReference type="NCBI Taxonomy" id="2738"/>
    <lineage>
        <taxon>Bacteria</taxon>
        <taxon>Bacillati</taxon>
        <taxon>Bacillota</taxon>
        <taxon>Bacilli</taxon>
        <taxon>Lactobacillales</taxon>
        <taxon>Enterococcaceae</taxon>
        <taxon>Vagococcus</taxon>
    </lineage>
</organism>
<dbReference type="InterPro" id="IPR051532">
    <property type="entry name" value="Ester_Hydrolysis_Enzymes"/>
</dbReference>
<gene>
    <name evidence="3" type="ORF">HED35_12085</name>
</gene>